<feature type="binding site" evidence="9">
    <location>
        <position position="253"/>
    </location>
    <ligand>
        <name>pyridoxal 5'-phosphate</name>
        <dbReference type="ChEBI" id="CHEBI:597326"/>
    </ligand>
</feature>
<dbReference type="InterPro" id="IPR015422">
    <property type="entry name" value="PyrdxlP-dep_Trfase_small"/>
</dbReference>
<evidence type="ECO:0000313" key="10">
    <source>
        <dbReference type="EMBL" id="CDM65894.1"/>
    </source>
</evidence>
<evidence type="ECO:0000256" key="1">
    <source>
        <dbReference type="ARBA" id="ARBA00001933"/>
    </source>
</evidence>
<reference evidence="10 11" key="1">
    <citation type="submission" date="2013-12" db="EMBL/GenBank/DDBJ databases">
        <authorList>
            <person name="Stott M."/>
        </authorList>
    </citation>
    <scope>NUCLEOTIDE SEQUENCE [LARGE SCALE GENOMIC DNA]</scope>
    <source>
        <strain evidence="10 11">K22</strain>
    </source>
</reference>
<feature type="site" description="Participates in the substrate recognition with KAPA and in a stacking interaction with the adenine ring of SAM" evidence="9">
    <location>
        <position position="22"/>
    </location>
</feature>
<feature type="modified residue" description="N6-(pyridoxal phosphate)lysine" evidence="9">
    <location>
        <position position="282"/>
    </location>
</feature>
<dbReference type="PANTHER" id="PTHR42684">
    <property type="entry name" value="ADENOSYLMETHIONINE-8-AMINO-7-OXONONANOATE AMINOTRANSFERASE"/>
    <property type="match status" value="1"/>
</dbReference>
<keyword evidence="4 9" id="KW-0808">Transferase</keyword>
<gene>
    <name evidence="9" type="primary">bioA</name>
    <name evidence="10" type="ORF">PYK22_01902</name>
</gene>
<feature type="binding site" evidence="9">
    <location>
        <begin position="119"/>
        <end position="120"/>
    </location>
    <ligand>
        <name>pyridoxal 5'-phosphate</name>
        <dbReference type="ChEBI" id="CHEBI:597326"/>
    </ligand>
</feature>
<keyword evidence="9" id="KW-0963">Cytoplasm</keyword>
<comment type="cofactor">
    <cofactor evidence="1 9">
        <name>pyridoxal 5'-phosphate</name>
        <dbReference type="ChEBI" id="CHEBI:597326"/>
    </cofactor>
</comment>
<dbReference type="NCBIfam" id="TIGR00508">
    <property type="entry name" value="bioA"/>
    <property type="match status" value="1"/>
</dbReference>
<feature type="binding site" evidence="9">
    <location>
        <position position="282"/>
    </location>
    <ligand>
        <name>substrate</name>
    </ligand>
</feature>
<dbReference type="PANTHER" id="PTHR42684:SF17">
    <property type="entry name" value="ADENOSYLMETHIONINE-8-AMINO-7-OXONONANOATE AMINOTRANSFERASE"/>
    <property type="match status" value="1"/>
</dbReference>
<dbReference type="HAMAP" id="MF_00834">
    <property type="entry name" value="BioA"/>
    <property type="match status" value="1"/>
</dbReference>
<evidence type="ECO:0000256" key="6">
    <source>
        <dbReference type="ARBA" id="ARBA00022756"/>
    </source>
</evidence>
<dbReference type="AlphaFoldDB" id="A0A0B6X013"/>
<dbReference type="GO" id="GO:0004015">
    <property type="term" value="F:adenosylmethionine-8-amino-7-oxononanoate transaminase activity"/>
    <property type="evidence" value="ECO:0007669"/>
    <property type="project" value="UniProtKB-UniRule"/>
</dbReference>
<evidence type="ECO:0000256" key="9">
    <source>
        <dbReference type="HAMAP-Rule" id="MF_00834"/>
    </source>
</evidence>
<comment type="subunit">
    <text evidence="9">Homodimer.</text>
</comment>
<proteinExistence type="inferred from homology"/>
<dbReference type="STRING" id="454194.PYK22_01902"/>
<comment type="similarity">
    <text evidence="9">Belongs to the class-III pyridoxal-phosphate-dependent aminotransferase family. BioA subfamily.</text>
</comment>
<evidence type="ECO:0000313" key="11">
    <source>
        <dbReference type="Proteomes" id="UP000031518"/>
    </source>
</evidence>
<organism evidence="10 11">
    <name type="scientific">Pyrinomonas methylaliphatogenes</name>
    <dbReference type="NCBI Taxonomy" id="454194"/>
    <lineage>
        <taxon>Bacteria</taxon>
        <taxon>Pseudomonadati</taxon>
        <taxon>Acidobacteriota</taxon>
        <taxon>Blastocatellia</taxon>
        <taxon>Blastocatellales</taxon>
        <taxon>Pyrinomonadaceae</taxon>
        <taxon>Pyrinomonas</taxon>
    </lineage>
</organism>
<protein>
    <recommendedName>
        <fullName evidence="9">Adenosylmethionine-8-amino-7-oxononanoate aminotransferase</fullName>
        <ecNumber evidence="9">2.6.1.62</ecNumber>
    </recommendedName>
    <alternativeName>
        <fullName evidence="9">7,8-diamino-pelargonic acid aminotransferase</fullName>
        <shortName evidence="9">DAPA AT</shortName>
        <shortName evidence="9">DAPA aminotransferase</shortName>
    </alternativeName>
    <alternativeName>
        <fullName evidence="9">7,8-diaminononanoate synthase</fullName>
        <shortName evidence="9">DANS</shortName>
    </alternativeName>
    <alternativeName>
        <fullName evidence="9">Diaminopelargonic acid synthase</fullName>
    </alternativeName>
</protein>
<dbReference type="GO" id="GO:0030170">
    <property type="term" value="F:pyridoxal phosphate binding"/>
    <property type="evidence" value="ECO:0007669"/>
    <property type="project" value="UniProtKB-UniRule"/>
</dbReference>
<feature type="binding site" evidence="9">
    <location>
        <position position="409"/>
    </location>
    <ligand>
        <name>substrate</name>
    </ligand>
</feature>
<dbReference type="CDD" id="cd00610">
    <property type="entry name" value="OAT_like"/>
    <property type="match status" value="1"/>
</dbReference>
<feature type="binding site" evidence="9">
    <location>
        <begin position="317"/>
        <end position="318"/>
    </location>
    <ligand>
        <name>pyridoxal 5'-phosphate</name>
        <dbReference type="ChEBI" id="CHEBI:597326"/>
    </ligand>
</feature>
<evidence type="ECO:0000256" key="2">
    <source>
        <dbReference type="ARBA" id="ARBA00005063"/>
    </source>
</evidence>
<evidence type="ECO:0000256" key="7">
    <source>
        <dbReference type="ARBA" id="ARBA00022898"/>
    </source>
</evidence>
<name>A0A0B6X013_9BACT</name>
<keyword evidence="11" id="KW-1185">Reference proteome</keyword>
<evidence type="ECO:0000256" key="8">
    <source>
        <dbReference type="ARBA" id="ARBA00048449"/>
    </source>
</evidence>
<keyword evidence="5 9" id="KW-0949">S-adenosyl-L-methionine</keyword>
<dbReference type="InterPro" id="IPR005814">
    <property type="entry name" value="Aminotrans_3"/>
</dbReference>
<dbReference type="Proteomes" id="UP000031518">
    <property type="component" value="Unassembled WGS sequence"/>
</dbReference>
<dbReference type="InterPro" id="IPR005815">
    <property type="entry name" value="BioA"/>
</dbReference>
<comment type="caution">
    <text evidence="9">Lacks conserved residue(s) required for the propagation of feature annotation.</text>
</comment>
<dbReference type="GO" id="GO:0009102">
    <property type="term" value="P:biotin biosynthetic process"/>
    <property type="evidence" value="ECO:0007669"/>
    <property type="project" value="UniProtKB-UniRule"/>
</dbReference>
<dbReference type="FunFam" id="3.40.640.10:FF:000004">
    <property type="entry name" value="Acetylornithine aminotransferase"/>
    <property type="match status" value="1"/>
</dbReference>
<sequence>MTMNYSHENLIAWDRAYLWHPFTHMKQYLDAEPLIIARGEGVRVQDTRGRWYYDGTSSIWLNVHGHRVAQLDRAIRQQLDQIAHSTLLGMSNVPATVLAKRLIDIAPRGLKRVFYADNGAGAVEAAIKIAVQYWANRGTNGKHLVLGFENNYHGDTLGAVGVSPDPLFHWPFVNLLPGHPRVPYPYPYRSVSSDPLDESLSAARAVLRRRKDEIAAVIVEPVEGAGGIIVPPRGFLRGLRQLCDEYDALLIVDEVATGFGRTGWMFACDAEGIAPDLLCLGKGISGGYLPIAATLATEEVFAAFVSDDFRKSFFHGHSYAGNPLGAAVALANLELLEQLLPTLPEKADHLARLLAPIAEEPFVGDMRQAGFMVGIELVQNREDKTPFPYEAQAGWIVADRARELGLLVRPIGNVLIFMPPLAATHAELDAMVRILRESFAETRQALSR</sequence>
<dbReference type="InterPro" id="IPR015424">
    <property type="entry name" value="PyrdxlP-dep_Trfase"/>
</dbReference>
<dbReference type="Gene3D" id="3.40.640.10">
    <property type="entry name" value="Type I PLP-dependent aspartate aminotransferase-like (Major domain)"/>
    <property type="match status" value="1"/>
</dbReference>
<comment type="function">
    <text evidence="9">Catalyzes the transfer of the alpha-amino group from S-adenosyl-L-methionine (SAM) to 7-keto-8-aminopelargonic acid (KAPA) to form 7,8-diaminopelargonic acid (DAPA). It is the only aminotransferase known to utilize SAM as an amino donor.</text>
</comment>
<comment type="catalytic activity">
    <reaction evidence="8 9">
        <text>(8S)-8-amino-7-oxononanoate + S-adenosyl-L-methionine = S-adenosyl-4-methylsulfanyl-2-oxobutanoate + (7R,8S)-7,8-diammoniononanoate</text>
        <dbReference type="Rhea" id="RHEA:16861"/>
        <dbReference type="ChEBI" id="CHEBI:16490"/>
        <dbReference type="ChEBI" id="CHEBI:59789"/>
        <dbReference type="ChEBI" id="CHEBI:149468"/>
        <dbReference type="ChEBI" id="CHEBI:149469"/>
        <dbReference type="EC" id="2.6.1.62"/>
    </reaction>
</comment>
<comment type="subcellular location">
    <subcellularLocation>
        <location evidence="9">Cytoplasm</location>
    </subcellularLocation>
</comment>
<keyword evidence="6 9" id="KW-0093">Biotin biosynthesis</keyword>
<dbReference type="RefSeq" id="WP_041976515.1">
    <property type="nucleotide sequence ID" value="NZ_CBXV010000006.1"/>
</dbReference>
<dbReference type="Gene3D" id="3.90.1150.10">
    <property type="entry name" value="Aspartate Aminotransferase, domain 1"/>
    <property type="match status" value="1"/>
</dbReference>
<keyword evidence="7 9" id="KW-0663">Pyridoxal phosphate</keyword>
<dbReference type="SUPFAM" id="SSF53383">
    <property type="entry name" value="PLP-dependent transferases"/>
    <property type="match status" value="1"/>
</dbReference>
<comment type="pathway">
    <text evidence="2 9">Cofactor biosynthesis; biotin biosynthesis; 7,8-diaminononanoate from 8-amino-7-oxononanoate (SAM route): step 1/1.</text>
</comment>
<keyword evidence="3 9" id="KW-0032">Aminotransferase</keyword>
<dbReference type="EMBL" id="CBXV010000006">
    <property type="protein sequence ID" value="CDM65894.1"/>
    <property type="molecule type" value="Genomic_DNA"/>
</dbReference>
<evidence type="ECO:0000256" key="3">
    <source>
        <dbReference type="ARBA" id="ARBA00022576"/>
    </source>
</evidence>
<accession>A0A0B6X013</accession>
<evidence type="ECO:0000256" key="5">
    <source>
        <dbReference type="ARBA" id="ARBA00022691"/>
    </source>
</evidence>
<dbReference type="Pfam" id="PF00202">
    <property type="entry name" value="Aminotran_3"/>
    <property type="match status" value="1"/>
</dbReference>
<dbReference type="InterPro" id="IPR049704">
    <property type="entry name" value="Aminotrans_3_PPA_site"/>
</dbReference>
<dbReference type="PROSITE" id="PS00600">
    <property type="entry name" value="AA_TRANSFER_CLASS_3"/>
    <property type="match status" value="1"/>
</dbReference>
<feature type="binding site" evidence="9">
    <location>
        <position position="152"/>
    </location>
    <ligand>
        <name>substrate</name>
    </ligand>
</feature>
<dbReference type="UniPathway" id="UPA00078">
    <property type="reaction ID" value="UER00160"/>
</dbReference>
<reference evidence="10 11" key="2">
    <citation type="submission" date="2015-01" db="EMBL/GenBank/DDBJ databases">
        <title>Complete genome sequence of Pyrinomonas methylaliphatogenes type strain K22T.</title>
        <authorList>
            <person name="Lee K.C.Y."/>
            <person name="Power J.F."/>
            <person name="Dunfield P.F."/>
            <person name="Morgan X.C."/>
            <person name="Huttenhower C."/>
            <person name="Stott M.B."/>
        </authorList>
    </citation>
    <scope>NUCLEOTIDE SEQUENCE [LARGE SCALE GENOMIC DNA]</scope>
    <source>
        <strain evidence="10 11">K22</strain>
    </source>
</reference>
<feature type="binding site" evidence="9">
    <location>
        <position position="316"/>
    </location>
    <ligand>
        <name>substrate</name>
    </ligand>
</feature>
<dbReference type="InterPro" id="IPR015421">
    <property type="entry name" value="PyrdxlP-dep_Trfase_major"/>
</dbReference>
<dbReference type="EC" id="2.6.1.62" evidence="9"/>
<dbReference type="GO" id="GO:0005737">
    <property type="term" value="C:cytoplasm"/>
    <property type="evidence" value="ECO:0007669"/>
    <property type="project" value="UniProtKB-SubCell"/>
</dbReference>
<evidence type="ECO:0000256" key="4">
    <source>
        <dbReference type="ARBA" id="ARBA00022679"/>
    </source>
</evidence>